<name>A0A0A8ZCY4_ARUDO</name>
<sequence>MHHSQVLPVLRNIFLSLATVAIYRGVYLEEYRMSQHDARVGGSPPSR</sequence>
<accession>A0A0A8ZCY4</accession>
<protein>
    <submittedName>
        <fullName evidence="1">Uncharacterized protein</fullName>
    </submittedName>
</protein>
<organism evidence="1">
    <name type="scientific">Arundo donax</name>
    <name type="common">Giant reed</name>
    <name type="synonym">Donax arundinaceus</name>
    <dbReference type="NCBI Taxonomy" id="35708"/>
    <lineage>
        <taxon>Eukaryota</taxon>
        <taxon>Viridiplantae</taxon>
        <taxon>Streptophyta</taxon>
        <taxon>Embryophyta</taxon>
        <taxon>Tracheophyta</taxon>
        <taxon>Spermatophyta</taxon>
        <taxon>Magnoliopsida</taxon>
        <taxon>Liliopsida</taxon>
        <taxon>Poales</taxon>
        <taxon>Poaceae</taxon>
        <taxon>PACMAD clade</taxon>
        <taxon>Arundinoideae</taxon>
        <taxon>Arundineae</taxon>
        <taxon>Arundo</taxon>
    </lineage>
</organism>
<reference evidence="1" key="2">
    <citation type="journal article" date="2015" name="Data Brief">
        <title>Shoot transcriptome of the giant reed, Arundo donax.</title>
        <authorList>
            <person name="Barrero R.A."/>
            <person name="Guerrero F.D."/>
            <person name="Moolhuijzen P."/>
            <person name="Goolsby J.A."/>
            <person name="Tidwell J."/>
            <person name="Bellgard S.E."/>
            <person name="Bellgard M.I."/>
        </authorList>
    </citation>
    <scope>NUCLEOTIDE SEQUENCE</scope>
    <source>
        <tissue evidence="1">Shoot tissue taken approximately 20 cm above the soil surface</tissue>
    </source>
</reference>
<evidence type="ECO:0000313" key="1">
    <source>
        <dbReference type="EMBL" id="JAD35538.1"/>
    </source>
</evidence>
<dbReference type="AlphaFoldDB" id="A0A0A8ZCY4"/>
<proteinExistence type="predicted"/>
<dbReference type="EMBL" id="GBRH01262357">
    <property type="protein sequence ID" value="JAD35538.1"/>
    <property type="molecule type" value="Transcribed_RNA"/>
</dbReference>
<reference evidence="1" key="1">
    <citation type="submission" date="2014-09" db="EMBL/GenBank/DDBJ databases">
        <authorList>
            <person name="Magalhaes I.L.F."/>
            <person name="Oliveira U."/>
            <person name="Santos F.R."/>
            <person name="Vidigal T.H.D.A."/>
            <person name="Brescovit A.D."/>
            <person name="Santos A.J."/>
        </authorList>
    </citation>
    <scope>NUCLEOTIDE SEQUENCE</scope>
    <source>
        <tissue evidence="1">Shoot tissue taken approximately 20 cm above the soil surface</tissue>
    </source>
</reference>